<feature type="transmembrane region" description="Helical" evidence="9">
    <location>
        <begin position="55"/>
        <end position="79"/>
    </location>
</feature>
<evidence type="ECO:0000256" key="2">
    <source>
        <dbReference type="ARBA" id="ARBA00008472"/>
    </source>
</evidence>
<evidence type="ECO:0000256" key="9">
    <source>
        <dbReference type="RuleBase" id="RU003640"/>
    </source>
</evidence>
<reference evidence="10" key="2">
    <citation type="journal article" date="2022" name="Syst. Entomol.">
        <title>Massive gene rearrangements of mitochondrial genomes and implications for the phylogeny of Trichoptera (Insecta).</title>
        <authorList>
            <person name="Ge X."/>
            <person name="Peng L."/>
            <person name="Vogler A.P."/>
            <person name="Morse J.C."/>
            <person name="Yang L."/>
            <person name="Sun C."/>
            <person name="Wang B."/>
        </authorList>
    </citation>
    <scope>NUCLEOTIDE SEQUENCE</scope>
</reference>
<reference evidence="10" key="1">
    <citation type="submission" date="2021-11" db="EMBL/GenBank/DDBJ databases">
        <authorList>
            <person name="Ge X.-Y."/>
            <person name="Peng L."/>
            <person name="Sun C.-H."/>
            <person name="Wang B.-X."/>
        </authorList>
    </citation>
    <scope>NUCLEOTIDE SEQUENCE</scope>
</reference>
<proteinExistence type="inferred from homology"/>
<keyword evidence="9 10" id="KW-0496">Mitochondrion</keyword>
<keyword evidence="7 9" id="KW-0472">Membrane</keyword>
<keyword evidence="9" id="KW-0679">Respiratory chain</keyword>
<evidence type="ECO:0000256" key="8">
    <source>
        <dbReference type="ARBA" id="ARBA00049551"/>
    </source>
</evidence>
<name>A0A9E8LP80_9NEOP</name>
<dbReference type="AlphaFoldDB" id="A0A9E8LP80"/>
<comment type="subcellular location">
    <subcellularLocation>
        <location evidence="1">Membrane</location>
    </subcellularLocation>
    <subcellularLocation>
        <location evidence="9">Mitochondrion membrane</location>
        <topology evidence="9">Multi-pass membrane protein</topology>
    </subcellularLocation>
</comment>
<evidence type="ECO:0000256" key="7">
    <source>
        <dbReference type="ARBA" id="ARBA00023136"/>
    </source>
</evidence>
<evidence type="ECO:0000256" key="3">
    <source>
        <dbReference type="ARBA" id="ARBA00021007"/>
    </source>
</evidence>
<comment type="catalytic activity">
    <reaction evidence="8 9">
        <text>a ubiquinone + NADH + 5 H(+)(in) = a ubiquinol + NAD(+) + 4 H(+)(out)</text>
        <dbReference type="Rhea" id="RHEA:29091"/>
        <dbReference type="Rhea" id="RHEA-COMP:9565"/>
        <dbReference type="Rhea" id="RHEA-COMP:9566"/>
        <dbReference type="ChEBI" id="CHEBI:15378"/>
        <dbReference type="ChEBI" id="CHEBI:16389"/>
        <dbReference type="ChEBI" id="CHEBI:17976"/>
        <dbReference type="ChEBI" id="CHEBI:57540"/>
        <dbReference type="ChEBI" id="CHEBI:57945"/>
        <dbReference type="EC" id="7.1.1.2"/>
    </reaction>
</comment>
<dbReference type="InterPro" id="IPR038430">
    <property type="entry name" value="NDAH_ubi_oxred_su3_sf"/>
</dbReference>
<evidence type="ECO:0000256" key="4">
    <source>
        <dbReference type="ARBA" id="ARBA00022448"/>
    </source>
</evidence>
<accession>A0A9E8LP80</accession>
<keyword evidence="6 9" id="KW-1133">Transmembrane helix</keyword>
<keyword evidence="9" id="KW-0249">Electron transport</keyword>
<dbReference type="GO" id="GO:0031966">
    <property type="term" value="C:mitochondrial membrane"/>
    <property type="evidence" value="ECO:0007669"/>
    <property type="project" value="UniProtKB-SubCell"/>
</dbReference>
<evidence type="ECO:0000256" key="6">
    <source>
        <dbReference type="ARBA" id="ARBA00022989"/>
    </source>
</evidence>
<dbReference type="Gene3D" id="1.20.58.1610">
    <property type="entry name" value="NADH:ubiquinone/plastoquinone oxidoreductase, chain 3"/>
    <property type="match status" value="1"/>
</dbReference>
<evidence type="ECO:0000256" key="1">
    <source>
        <dbReference type="ARBA" id="ARBA00004370"/>
    </source>
</evidence>
<feature type="transmembrane region" description="Helical" evidence="9">
    <location>
        <begin position="91"/>
        <end position="113"/>
    </location>
</feature>
<dbReference type="GO" id="GO:0030964">
    <property type="term" value="C:NADH dehydrogenase complex"/>
    <property type="evidence" value="ECO:0007669"/>
    <property type="project" value="TreeGrafter"/>
</dbReference>
<dbReference type="PANTHER" id="PTHR11058">
    <property type="entry name" value="NADH-UBIQUINONE OXIDOREDUCTASE CHAIN 3"/>
    <property type="match status" value="1"/>
</dbReference>
<dbReference type="CTD" id="4537"/>
<dbReference type="Pfam" id="PF00507">
    <property type="entry name" value="Oxidored_q4"/>
    <property type="match status" value="1"/>
</dbReference>
<comment type="function">
    <text evidence="9">Core subunit of the mitochondrial membrane respiratory chain NADH dehydrogenase (Complex I) which catalyzes electron transfer from NADH through the respiratory chain, using ubiquinone as an electron acceptor. Essential for the catalytic activity of complex I.</text>
</comment>
<evidence type="ECO:0000256" key="5">
    <source>
        <dbReference type="ARBA" id="ARBA00022692"/>
    </source>
</evidence>
<keyword evidence="9" id="KW-0520">NAD</keyword>
<geneLocation type="mitochondrion" evidence="10"/>
<sequence length="117" mass="13976">MLSITIMLMTFFLISILMYMISLIIYKKYNSNREMNSPFECGFDPKSMTRSPFSIHFFLITILFLIFDIEITLILPFIININFSNFFHLNFMMNSIFMILIIGLIHEWNLGILNWKL</sequence>
<keyword evidence="9" id="KW-0830">Ubiquinone</keyword>
<dbReference type="InterPro" id="IPR000440">
    <property type="entry name" value="NADH_UbQ/plastoQ_OxRdtase_su3"/>
</dbReference>
<feature type="transmembrane region" description="Helical" evidence="9">
    <location>
        <begin position="6"/>
        <end position="26"/>
    </location>
</feature>
<keyword evidence="5 9" id="KW-0812">Transmembrane</keyword>
<dbReference type="EMBL" id="OL678042">
    <property type="protein sequence ID" value="UZZ44279.1"/>
    <property type="molecule type" value="Genomic_DNA"/>
</dbReference>
<dbReference type="GO" id="GO:0008137">
    <property type="term" value="F:NADH dehydrogenase (ubiquinone) activity"/>
    <property type="evidence" value="ECO:0007669"/>
    <property type="project" value="UniProtKB-UniRule"/>
</dbReference>
<dbReference type="PANTHER" id="PTHR11058:SF9">
    <property type="entry name" value="NADH-UBIQUINONE OXIDOREDUCTASE CHAIN 3"/>
    <property type="match status" value="1"/>
</dbReference>
<keyword evidence="9" id="KW-1278">Translocase</keyword>
<dbReference type="EC" id="7.1.1.2" evidence="9"/>
<dbReference type="GeneID" id="77426371"/>
<gene>
    <name evidence="10" type="primary">ND3</name>
</gene>
<comment type="similarity">
    <text evidence="2 9">Belongs to the complex I subunit 3 family.</text>
</comment>
<protein>
    <recommendedName>
        <fullName evidence="3 9">NADH-ubiquinone oxidoreductase chain 3</fullName>
        <ecNumber evidence="9">7.1.1.2</ecNumber>
    </recommendedName>
</protein>
<organism evidence="10">
    <name type="scientific">Pseudoneureclipsis achim</name>
    <dbReference type="NCBI Taxonomy" id="623285"/>
    <lineage>
        <taxon>Eukaryota</taxon>
        <taxon>Metazoa</taxon>
        <taxon>Ecdysozoa</taxon>
        <taxon>Arthropoda</taxon>
        <taxon>Hexapoda</taxon>
        <taxon>Insecta</taxon>
        <taxon>Pterygota</taxon>
        <taxon>Neoptera</taxon>
        <taxon>Endopterygota</taxon>
        <taxon>Trichoptera</taxon>
        <taxon>Annulipalpia</taxon>
        <taxon>Psychomyioidea</taxon>
        <taxon>Polycentropodidae</taxon>
        <taxon>Pseudoneurclipsinae</taxon>
        <taxon>Pseudoneureclipsis</taxon>
    </lineage>
</organism>
<evidence type="ECO:0000313" key="10">
    <source>
        <dbReference type="EMBL" id="UZZ44279.1"/>
    </source>
</evidence>
<dbReference type="RefSeq" id="YP_010586478.1">
    <property type="nucleotide sequence ID" value="NC_069278.1"/>
</dbReference>
<keyword evidence="4 9" id="KW-0813">Transport</keyword>